<feature type="region of interest" description="Disordered" evidence="1">
    <location>
        <begin position="1"/>
        <end position="22"/>
    </location>
</feature>
<reference evidence="2" key="1">
    <citation type="submission" date="2016-09" db="EMBL/GenBank/DDBJ databases">
        <authorList>
            <person name="Hebert L."/>
            <person name="Moumen B."/>
        </authorList>
    </citation>
    <scope>NUCLEOTIDE SEQUENCE [LARGE SCALE GENOMIC DNA]</scope>
    <source>
        <strain evidence="2">OVI</strain>
    </source>
</reference>
<dbReference type="Proteomes" id="UP000195570">
    <property type="component" value="Unassembled WGS sequence"/>
</dbReference>
<evidence type="ECO:0000313" key="3">
    <source>
        <dbReference type="Proteomes" id="UP000195570"/>
    </source>
</evidence>
<comment type="caution">
    <text evidence="2">The sequence shown here is derived from an EMBL/GenBank/DDBJ whole genome shotgun (WGS) entry which is preliminary data.</text>
</comment>
<evidence type="ECO:0000313" key="2">
    <source>
        <dbReference type="EMBL" id="SCU67702.1"/>
    </source>
</evidence>
<proteinExistence type="predicted"/>
<keyword evidence="3" id="KW-1185">Reference proteome</keyword>
<evidence type="ECO:0000256" key="1">
    <source>
        <dbReference type="SAM" id="MobiDB-lite"/>
    </source>
</evidence>
<dbReference type="EMBL" id="CZPT02000791">
    <property type="protein sequence ID" value="SCU67702.1"/>
    <property type="molecule type" value="Genomic_DNA"/>
</dbReference>
<gene>
    <name evidence="2" type="ORF">TEOVI_000505500</name>
</gene>
<name>A0A1G4I773_TRYEQ</name>
<sequence>MLTRKLRNMLEKPPTKGRSGGTVKSQVFIVGKRMVPTGCESLVCLSSRKPEMRQQRRVVFHGLAPGDVIRAPARFFNMIVEERRLPKPRHCWLIRANCMKRGPLWTRPSPPPCAHHMSVSPCTRCPWMSVVPAVAPDIKAGNLRHALESLPHVSPIGGEGFAGSEEFDGVRVDSTGCRPLPRLSLNFLEPFSPPIKLHLMREVEFHFHHTHDPKDVNRGTASKSVPVGGRFRFLDSQPDATGCLLCTLEQDRLLKLLNLWADCLPLHVQKCLCSVFVLQHPHEAAEHSWDCDLHVALLLQKDTVMCGEQSPLCGPSQPDTTLSREEQQFVDAVLSAAPLTTNIGVSTVCTDGSVAHLYPHARRVDVFASTDLAALSLPFVAAAAAVNSCFPCKALHGPTERAVTASLPFMHSVLAFALEGRDLGSLQSTRCPSAWRHAASLEAVGSVVLSLISERRISGDGNVMLLGGGSVARGGRRGSGSQLLLAGLVQWLGALFPQCAVHVLGENRGEGGLPVVCIFVIDNEADVDLLMGSLRDGKGFGLRESVTQLSQLVLLQLSFDGEFRFLVDGLSAIQRCLAGKKALHVDAGIIDVDPWAATVVGYAAVEI</sequence>
<dbReference type="RefSeq" id="XP_067078983.1">
    <property type="nucleotide sequence ID" value="XM_067222882.1"/>
</dbReference>
<organism evidence="2 3">
    <name type="scientific">Trypanosoma equiperdum</name>
    <dbReference type="NCBI Taxonomy" id="5694"/>
    <lineage>
        <taxon>Eukaryota</taxon>
        <taxon>Discoba</taxon>
        <taxon>Euglenozoa</taxon>
        <taxon>Kinetoplastea</taxon>
        <taxon>Metakinetoplastina</taxon>
        <taxon>Trypanosomatida</taxon>
        <taxon>Trypanosomatidae</taxon>
        <taxon>Trypanosoma</taxon>
    </lineage>
</organism>
<accession>A0A1G4I773</accession>
<protein>
    <submittedName>
        <fullName evidence="2">Uncharacterized protein</fullName>
    </submittedName>
</protein>
<dbReference type="GeneID" id="92378995"/>
<dbReference type="VEuPathDB" id="TriTrypDB:TEOVI_000505500"/>
<dbReference type="AlphaFoldDB" id="A0A1G4I773"/>